<dbReference type="Proteomes" id="UP000295399">
    <property type="component" value="Unassembled WGS sequence"/>
</dbReference>
<dbReference type="PANTHER" id="PTHR11049">
    <property type="entry name" value="ACYL COENZYME A THIOESTER HYDROLASE"/>
    <property type="match status" value="1"/>
</dbReference>
<dbReference type="PANTHER" id="PTHR11049:SF5">
    <property type="entry name" value="ACYL-COA THIOESTER HYDROLASE YCIA"/>
    <property type="match status" value="1"/>
</dbReference>
<evidence type="ECO:0000256" key="3">
    <source>
        <dbReference type="PROSITE-ProRule" id="PRU01106"/>
    </source>
</evidence>
<dbReference type="InterPro" id="IPR033120">
    <property type="entry name" value="HOTDOG_ACOT"/>
</dbReference>
<dbReference type="Pfam" id="PF03061">
    <property type="entry name" value="4HBT"/>
    <property type="match status" value="1"/>
</dbReference>
<comment type="caution">
    <text evidence="5">The sequence shown here is derived from an EMBL/GenBank/DDBJ whole genome shotgun (WGS) entry which is preliminary data.</text>
</comment>
<dbReference type="GO" id="GO:0009062">
    <property type="term" value="P:fatty acid catabolic process"/>
    <property type="evidence" value="ECO:0007669"/>
    <property type="project" value="TreeGrafter"/>
</dbReference>
<sequence>MTATTAAQAATDHREPVIRTAPRPADLNLNGHIFGGWILSQMDVAGGITAARRARGPVATVAVESMKFHRPILVGDLVSLYTHIAQIGRTSITVAIDVLAERMDEPEPIKVTEGRFVFVAVDASGAKRAVPPA</sequence>
<evidence type="ECO:0000259" key="4">
    <source>
        <dbReference type="PROSITE" id="PS51770"/>
    </source>
</evidence>
<gene>
    <name evidence="5" type="ORF">EV659_1026</name>
</gene>
<dbReference type="GO" id="GO:0006637">
    <property type="term" value="P:acyl-CoA metabolic process"/>
    <property type="evidence" value="ECO:0007669"/>
    <property type="project" value="TreeGrafter"/>
</dbReference>
<protein>
    <submittedName>
        <fullName evidence="5">Acyl-CoA thioesterase YciA</fullName>
    </submittedName>
</protein>
<dbReference type="InParanoid" id="A0A4R2PPB2"/>
<evidence type="ECO:0000313" key="5">
    <source>
        <dbReference type="EMBL" id="TCP37602.1"/>
    </source>
</evidence>
<dbReference type="AlphaFoldDB" id="A0A4R2PPB2"/>
<dbReference type="CDD" id="cd03442">
    <property type="entry name" value="BFIT_BACH"/>
    <property type="match status" value="1"/>
</dbReference>
<proteinExistence type="inferred from homology"/>
<dbReference type="GO" id="GO:0005829">
    <property type="term" value="C:cytosol"/>
    <property type="evidence" value="ECO:0007669"/>
    <property type="project" value="TreeGrafter"/>
</dbReference>
<dbReference type="PROSITE" id="PS51770">
    <property type="entry name" value="HOTDOG_ACOT"/>
    <property type="match status" value="1"/>
</dbReference>
<dbReference type="InterPro" id="IPR029069">
    <property type="entry name" value="HotDog_dom_sf"/>
</dbReference>
<dbReference type="EMBL" id="SLXO01000002">
    <property type="protein sequence ID" value="TCP37602.1"/>
    <property type="molecule type" value="Genomic_DNA"/>
</dbReference>
<name>A0A4R2PPB2_RHOSA</name>
<evidence type="ECO:0000256" key="2">
    <source>
        <dbReference type="ARBA" id="ARBA00022801"/>
    </source>
</evidence>
<evidence type="ECO:0000313" key="6">
    <source>
        <dbReference type="Proteomes" id="UP000295399"/>
    </source>
</evidence>
<feature type="domain" description="HotDog ACOT-type" evidence="4">
    <location>
        <begin position="12"/>
        <end position="124"/>
    </location>
</feature>
<dbReference type="FunCoup" id="A0A4R2PPB2">
    <property type="interactions" value="182"/>
</dbReference>
<dbReference type="RefSeq" id="WP_132707175.1">
    <property type="nucleotide sequence ID" value="NZ_JACIGF010000002.1"/>
</dbReference>
<dbReference type="OrthoDB" id="9801856at2"/>
<dbReference type="InterPro" id="IPR006683">
    <property type="entry name" value="Thioestr_dom"/>
</dbReference>
<dbReference type="InterPro" id="IPR040170">
    <property type="entry name" value="Cytosol_ACT"/>
</dbReference>
<dbReference type="GO" id="GO:0052816">
    <property type="term" value="F:long-chain fatty acyl-CoA hydrolase activity"/>
    <property type="evidence" value="ECO:0007669"/>
    <property type="project" value="TreeGrafter"/>
</dbReference>
<dbReference type="Gene3D" id="3.10.129.10">
    <property type="entry name" value="Hotdog Thioesterase"/>
    <property type="match status" value="1"/>
</dbReference>
<organism evidence="5 6">
    <name type="scientific">Rhodothalassium salexigens DSM 2132</name>
    <dbReference type="NCBI Taxonomy" id="1188247"/>
    <lineage>
        <taxon>Bacteria</taxon>
        <taxon>Pseudomonadati</taxon>
        <taxon>Pseudomonadota</taxon>
        <taxon>Alphaproteobacteria</taxon>
        <taxon>Rhodothalassiales</taxon>
        <taxon>Rhodothalassiaceae</taxon>
        <taxon>Rhodothalassium</taxon>
    </lineage>
</organism>
<accession>A0A4R2PPB2</accession>
<dbReference type="SUPFAM" id="SSF54637">
    <property type="entry name" value="Thioesterase/thiol ester dehydrase-isomerase"/>
    <property type="match status" value="1"/>
</dbReference>
<keyword evidence="6" id="KW-1185">Reference proteome</keyword>
<keyword evidence="2 3" id="KW-0378">Hydrolase</keyword>
<evidence type="ECO:0000256" key="1">
    <source>
        <dbReference type="ARBA" id="ARBA00010458"/>
    </source>
</evidence>
<comment type="similarity">
    <text evidence="1">Belongs to the acyl coenzyme A hydrolase family.</text>
</comment>
<reference evidence="5 6" key="1">
    <citation type="submission" date="2019-03" db="EMBL/GenBank/DDBJ databases">
        <title>Genomic Encyclopedia of Type Strains, Phase IV (KMG-IV): sequencing the most valuable type-strain genomes for metagenomic binning, comparative biology and taxonomic classification.</title>
        <authorList>
            <person name="Goeker M."/>
        </authorList>
    </citation>
    <scope>NUCLEOTIDE SEQUENCE [LARGE SCALE GENOMIC DNA]</scope>
    <source>
        <strain evidence="5 6">DSM 2132</strain>
    </source>
</reference>